<dbReference type="EMBL" id="BSPQ01000030">
    <property type="protein sequence ID" value="GLS92684.1"/>
    <property type="molecule type" value="Genomic_DNA"/>
</dbReference>
<evidence type="ECO:0000256" key="1">
    <source>
        <dbReference type="SAM" id="MobiDB-lite"/>
    </source>
</evidence>
<dbReference type="Proteomes" id="UP001157353">
    <property type="component" value="Unassembled WGS sequence"/>
</dbReference>
<evidence type="ECO:0000313" key="4">
    <source>
        <dbReference type="EMBL" id="GLS92684.1"/>
    </source>
</evidence>
<keyword evidence="2" id="KW-0472">Membrane</keyword>
<feature type="region of interest" description="Disordered" evidence="1">
    <location>
        <begin position="1"/>
        <end position="28"/>
    </location>
</feature>
<dbReference type="Pfam" id="PF05036">
    <property type="entry name" value="SPOR"/>
    <property type="match status" value="1"/>
</dbReference>
<dbReference type="GO" id="GO:0051301">
    <property type="term" value="P:cell division"/>
    <property type="evidence" value="ECO:0007669"/>
    <property type="project" value="UniProtKB-KW"/>
</dbReference>
<protein>
    <submittedName>
        <fullName evidence="4">Cell division protein FtsN</fullName>
    </submittedName>
</protein>
<keyword evidence="5" id="KW-1185">Reference proteome</keyword>
<reference evidence="5" key="1">
    <citation type="journal article" date="2019" name="Int. J. Syst. Evol. Microbiol.">
        <title>The Global Catalogue of Microorganisms (GCM) 10K type strain sequencing project: providing services to taxonomists for standard genome sequencing and annotation.</title>
        <authorList>
            <consortium name="The Broad Institute Genomics Platform"/>
            <consortium name="The Broad Institute Genome Sequencing Center for Infectious Disease"/>
            <person name="Wu L."/>
            <person name="Ma J."/>
        </authorList>
    </citation>
    <scope>NUCLEOTIDE SEQUENCE [LARGE SCALE GENOMIC DNA]</scope>
    <source>
        <strain evidence="5">NBRC 103166</strain>
    </source>
</reference>
<dbReference type="Gene3D" id="3.30.70.1070">
    <property type="entry name" value="Sporulation related repeat"/>
    <property type="match status" value="1"/>
</dbReference>
<accession>A0ABQ6E5I7</accession>
<dbReference type="PANTHER" id="PTHR38687:SF2">
    <property type="entry name" value="CELL DIVISION PROTEIN FTSN"/>
    <property type="match status" value="1"/>
</dbReference>
<dbReference type="PROSITE" id="PS51724">
    <property type="entry name" value="SPOR"/>
    <property type="match status" value="1"/>
</dbReference>
<dbReference type="InterPro" id="IPR052521">
    <property type="entry name" value="Cell_div_SPOR-domain"/>
</dbReference>
<feature type="domain" description="SPOR" evidence="3">
    <location>
        <begin position="102"/>
        <end position="178"/>
    </location>
</feature>
<keyword evidence="4" id="KW-0132">Cell division</keyword>
<comment type="caution">
    <text evidence="4">The sequence shown here is derived from an EMBL/GenBank/DDBJ whole genome shotgun (WGS) entry which is preliminary data.</text>
</comment>
<dbReference type="RefSeq" id="WP_284205834.1">
    <property type="nucleotide sequence ID" value="NZ_BSPQ01000030.1"/>
</dbReference>
<evidence type="ECO:0000259" key="3">
    <source>
        <dbReference type="PROSITE" id="PS51724"/>
    </source>
</evidence>
<feature type="transmembrane region" description="Helical" evidence="2">
    <location>
        <begin position="32"/>
        <end position="52"/>
    </location>
</feature>
<organism evidence="4 5">
    <name type="scientific">Psychromonas marina</name>
    <dbReference type="NCBI Taxonomy" id="88364"/>
    <lineage>
        <taxon>Bacteria</taxon>
        <taxon>Pseudomonadati</taxon>
        <taxon>Pseudomonadota</taxon>
        <taxon>Gammaproteobacteria</taxon>
        <taxon>Alteromonadales</taxon>
        <taxon>Psychromonadaceae</taxon>
        <taxon>Psychromonas</taxon>
    </lineage>
</organism>
<proteinExistence type="predicted"/>
<evidence type="ECO:0000313" key="5">
    <source>
        <dbReference type="Proteomes" id="UP001157353"/>
    </source>
</evidence>
<dbReference type="InterPro" id="IPR036680">
    <property type="entry name" value="SPOR-like_sf"/>
</dbReference>
<evidence type="ECO:0000256" key="2">
    <source>
        <dbReference type="SAM" id="Phobius"/>
    </source>
</evidence>
<dbReference type="PANTHER" id="PTHR38687">
    <property type="entry name" value="CELL DIVISION PROTEIN DEDD-RELATED"/>
    <property type="match status" value="1"/>
</dbReference>
<sequence>MAPPNRRKKSAPAKKTRRSAPKRPNKKGKQGFPFLAVGIAIMLSTFIGYFIFAVDKPAPIVETVKKQTIKKEESLPEKPQPKWQYEKSLPSKEVIVEIPEVEKNTRPYQMQCGSFRQQNDAESLKARIAFQGLNSTVKKTGSWYRVILGPYERKRLAEKDRHKLQRAKINGCQVWYWR</sequence>
<dbReference type="InterPro" id="IPR007730">
    <property type="entry name" value="SPOR-like_dom"/>
</dbReference>
<gene>
    <name evidence="4" type="ORF">GCM10007916_37560</name>
</gene>
<keyword evidence="2" id="KW-1133">Transmembrane helix</keyword>
<name>A0ABQ6E5I7_9GAMM</name>
<dbReference type="SUPFAM" id="SSF110997">
    <property type="entry name" value="Sporulation related repeat"/>
    <property type="match status" value="1"/>
</dbReference>
<keyword evidence="4" id="KW-0131">Cell cycle</keyword>
<keyword evidence="2" id="KW-0812">Transmembrane</keyword>